<keyword evidence="2" id="KW-0472">Membrane</keyword>
<dbReference type="InParanoid" id="A0A074YDJ5"/>
<dbReference type="OrthoDB" id="409543at2759"/>
<keyword evidence="2" id="KW-0812">Transmembrane</keyword>
<dbReference type="Proteomes" id="UP000030641">
    <property type="component" value="Unassembled WGS sequence"/>
</dbReference>
<dbReference type="STRING" id="1043005.A0A074YDJ5"/>
<proteinExistence type="inferred from homology"/>
<dbReference type="EMBL" id="KL584763">
    <property type="protein sequence ID" value="KEQ94104.1"/>
    <property type="molecule type" value="Genomic_DNA"/>
</dbReference>
<feature type="transmembrane region" description="Helical" evidence="2">
    <location>
        <begin position="12"/>
        <end position="31"/>
    </location>
</feature>
<dbReference type="GeneID" id="25370289"/>
<dbReference type="OMA" id="VYWTGPA"/>
<keyword evidence="4" id="KW-1185">Reference proteome</keyword>
<dbReference type="Gene3D" id="3.90.550.20">
    <property type="match status" value="1"/>
</dbReference>
<dbReference type="HOGENOM" id="CLU_021541_0_0_1"/>
<accession>A0A074YDJ5</accession>
<evidence type="ECO:0000313" key="3">
    <source>
        <dbReference type="EMBL" id="KEQ94104.1"/>
    </source>
</evidence>
<evidence type="ECO:0000313" key="4">
    <source>
        <dbReference type="Proteomes" id="UP000030641"/>
    </source>
</evidence>
<evidence type="ECO:0000256" key="2">
    <source>
        <dbReference type="SAM" id="Phobius"/>
    </source>
</evidence>
<dbReference type="InterPro" id="IPR007577">
    <property type="entry name" value="GlycoTrfase_DXD_sugar-bd_CS"/>
</dbReference>
<protein>
    <recommendedName>
        <fullName evidence="5">Glycosyltransferase family 32 protein</fullName>
    </recommendedName>
</protein>
<sequence>MPDAGRVRAIFSLVRNLSLALIFYAAIYATIQLAQDPSARHKARQQITHLTDVDIIKQSETENVQIPLVSTSRTVVINPHANVFNRPSSAVVPRDDFFGPRPHVDTEADIQMLVEECRGSYEGVEKMRDVFSCLEFLSNKEEKYYRLPEQVNRASEQDPKKAEYLNADGFGNTLKHYVSTKVVKPSSKTTLGFCSGPIIPYHVYWAGPATWRLEAFVKSYLYTQNLPCSRLWLWADTDRAPDAVDKMLNHDPLFARFLPLVERGDIRVLPWKFPTRMPLPKEFDNTDGVGYYKTKGLPNAEGEVAIADGLIEDANGQQWITLSPKQMTFFPQAISDTVRFIILHQHGGVYLDMDALMLRDLRPLLLPRNHSFAERWGAHNNPGDYNTAIMSLTANSSLSSYLLRGGVRMGLNFHPRVIGRMIWKEGRDQEFPMLETAAFDPIWTEFNWDRQGRCTIPCLRDYGAVFKNTLKNEWESYDDVQLSRINQNTTASNDEGLRSQVSRSAKFRQRAVAKSPASASTHITITPMPGPMNSFPAPSASDIYALNHSGAVLEYKLEEDKFPPTNRTLEHFFKGAWTYHIHNQWLKEPEPGSWLNVLQQAHNAFFEGKRTNPYGETWSGPDVAAYNLWNDMV</sequence>
<dbReference type="InterPro" id="IPR029044">
    <property type="entry name" value="Nucleotide-diphossugar_trans"/>
</dbReference>
<keyword evidence="2" id="KW-1133">Transmembrane helix</keyword>
<dbReference type="RefSeq" id="XP_013342617.1">
    <property type="nucleotide sequence ID" value="XM_013487163.1"/>
</dbReference>
<evidence type="ECO:0008006" key="5">
    <source>
        <dbReference type="Google" id="ProtNLM"/>
    </source>
</evidence>
<dbReference type="SUPFAM" id="SSF53448">
    <property type="entry name" value="Nucleotide-diphospho-sugar transferases"/>
    <property type="match status" value="1"/>
</dbReference>
<organism evidence="3 4">
    <name type="scientific">Aureobasidium subglaciale (strain EXF-2481)</name>
    <name type="common">Aureobasidium pullulans var. subglaciale</name>
    <dbReference type="NCBI Taxonomy" id="1043005"/>
    <lineage>
        <taxon>Eukaryota</taxon>
        <taxon>Fungi</taxon>
        <taxon>Dikarya</taxon>
        <taxon>Ascomycota</taxon>
        <taxon>Pezizomycotina</taxon>
        <taxon>Dothideomycetes</taxon>
        <taxon>Dothideomycetidae</taxon>
        <taxon>Dothideales</taxon>
        <taxon>Saccotheciaceae</taxon>
        <taxon>Aureobasidium</taxon>
    </lineage>
</organism>
<name>A0A074YDJ5_AURSE</name>
<dbReference type="Pfam" id="PF04488">
    <property type="entry name" value="Gly_transf_sug"/>
    <property type="match status" value="1"/>
</dbReference>
<gene>
    <name evidence="3" type="ORF">AUEXF2481DRAFT_66700</name>
</gene>
<evidence type="ECO:0000256" key="1">
    <source>
        <dbReference type="ARBA" id="ARBA00009003"/>
    </source>
</evidence>
<dbReference type="GO" id="GO:1901135">
    <property type="term" value="P:carbohydrate derivative metabolic process"/>
    <property type="evidence" value="ECO:0007669"/>
    <property type="project" value="UniProtKB-ARBA"/>
</dbReference>
<comment type="similarity">
    <text evidence="1">Belongs to the glycosyltransferase 32 family.</text>
</comment>
<dbReference type="AlphaFoldDB" id="A0A074YDJ5"/>
<reference evidence="3 4" key="1">
    <citation type="journal article" date="2014" name="BMC Genomics">
        <title>Genome sequencing of four Aureobasidium pullulans varieties: biotechnological potential, stress tolerance, and description of new species.</title>
        <authorList>
            <person name="Gostin Ar C."/>
            <person name="Ohm R.A."/>
            <person name="Kogej T."/>
            <person name="Sonjak S."/>
            <person name="Turk M."/>
            <person name="Zajc J."/>
            <person name="Zalar P."/>
            <person name="Grube M."/>
            <person name="Sun H."/>
            <person name="Han J."/>
            <person name="Sharma A."/>
            <person name="Chiniquy J."/>
            <person name="Ngan C.Y."/>
            <person name="Lipzen A."/>
            <person name="Barry K."/>
            <person name="Grigoriev I.V."/>
            <person name="Gunde-Cimerman N."/>
        </authorList>
    </citation>
    <scope>NUCLEOTIDE SEQUENCE [LARGE SCALE GENOMIC DNA]</scope>
    <source>
        <strain evidence="3 4">EXF-2481</strain>
    </source>
</reference>